<dbReference type="HAMAP" id="MF_02215">
    <property type="entry name" value="UbiJ"/>
    <property type="match status" value="1"/>
</dbReference>
<dbReference type="UniPathway" id="UPA00232"/>
<comment type="subcellular location">
    <subcellularLocation>
        <location evidence="1">Cytoplasm</location>
    </subcellularLocation>
</comment>
<comment type="pathway">
    <text evidence="1">Cofactor biosynthesis; ubiquinone biosynthesis.</text>
</comment>
<dbReference type="InterPro" id="IPR038989">
    <property type="entry name" value="UbiJ"/>
</dbReference>
<sequence>MQPLPAPLLAAINHLLGQAAWAREKLAPFAGHAARIKLPPFEAAFLIGSDGFISAPAPEAELEVSISLPAATPLLALQGKEVVMRAARIEGSAEFAQTLAFVIRNLRWDAEEDLSKVFGDIAAHRIVTGTREFVAWQQQAAQNFAENLAEYFTEEQPMIARQEDITGFSGDIDRLRDDVARLEKRIQMLG</sequence>
<dbReference type="OrthoDB" id="8525483at2"/>
<accession>W0SKF4</accession>
<comment type="function">
    <text evidence="1">Required for ubiquinone (coenzyme Q) biosynthesis. Binds hydrophobic ubiquinone biosynthetic intermediates via its SCP2 domain and is essential for the stability of the Ubi complex. May constitute a docking platform where Ubi enzymes assemble and access their SCP2-bound polyprenyl substrates.</text>
</comment>
<evidence type="ECO:0000313" key="3">
    <source>
        <dbReference type="EMBL" id="BAO31382.1"/>
    </source>
</evidence>
<dbReference type="EMBL" id="AP012547">
    <property type="protein sequence ID" value="BAO31382.1"/>
    <property type="molecule type" value="Genomic_DNA"/>
</dbReference>
<dbReference type="Pfam" id="PF02036">
    <property type="entry name" value="SCP2"/>
    <property type="match status" value="1"/>
</dbReference>
<keyword evidence="1" id="KW-0963">Cytoplasm</keyword>
<dbReference type="Proteomes" id="UP000031637">
    <property type="component" value="Chromosome"/>
</dbReference>
<evidence type="ECO:0000256" key="1">
    <source>
        <dbReference type="HAMAP-Rule" id="MF_02215"/>
    </source>
</evidence>
<evidence type="ECO:0000313" key="4">
    <source>
        <dbReference type="Proteomes" id="UP000031637"/>
    </source>
</evidence>
<name>W0SKF4_9PROT</name>
<dbReference type="HOGENOM" id="CLU_100130_0_0_4"/>
<keyword evidence="1" id="KW-0831">Ubiquinone biosynthesis</keyword>
<dbReference type="STRING" id="1223802.SUTH_03612"/>
<protein>
    <recommendedName>
        <fullName evidence="1">Ubiquinone biosynthesis accessory factor UbiJ</fullName>
    </recommendedName>
</protein>
<proteinExistence type="inferred from homology"/>
<reference evidence="3 4" key="1">
    <citation type="journal article" date="2014" name="Syst. Appl. Microbiol.">
        <title>Complete genomes of freshwater sulfur oxidizers Sulfuricella denitrificans skB26 and Sulfuritalea hydrogenivorans sk43H: genetic insights into the sulfur oxidation pathway of betaproteobacteria.</title>
        <authorList>
            <person name="Watanabe T."/>
            <person name="Kojima H."/>
            <person name="Fukui M."/>
        </authorList>
    </citation>
    <scope>NUCLEOTIDE SEQUENCE [LARGE SCALE GENOMIC DNA]</scope>
    <source>
        <strain evidence="3">DSM22779</strain>
    </source>
</reference>
<comment type="similarity">
    <text evidence="1">Belongs to the UbiJ family.</text>
</comment>
<gene>
    <name evidence="1" type="primary">ubiJ</name>
    <name evidence="3" type="ORF">SUTH_03612</name>
</gene>
<dbReference type="InterPro" id="IPR003033">
    <property type="entry name" value="SCP2_sterol-bd_dom"/>
</dbReference>
<feature type="domain" description="SCP2" evidence="2">
    <location>
        <begin position="12"/>
        <end position="102"/>
    </location>
</feature>
<dbReference type="GO" id="GO:0005737">
    <property type="term" value="C:cytoplasm"/>
    <property type="evidence" value="ECO:0007669"/>
    <property type="project" value="UniProtKB-SubCell"/>
</dbReference>
<dbReference type="PANTHER" id="PTHR38693:SF1">
    <property type="entry name" value="UBIQUINONE BIOSYNTHESIS ACCESSORY FACTOR UBIJ"/>
    <property type="match status" value="1"/>
</dbReference>
<dbReference type="GO" id="GO:0006744">
    <property type="term" value="P:ubiquinone biosynthetic process"/>
    <property type="evidence" value="ECO:0007669"/>
    <property type="project" value="UniProtKB-UniRule"/>
</dbReference>
<evidence type="ECO:0000259" key="2">
    <source>
        <dbReference type="Pfam" id="PF02036"/>
    </source>
</evidence>
<dbReference type="RefSeq" id="WP_041101233.1">
    <property type="nucleotide sequence ID" value="NZ_AP012547.1"/>
</dbReference>
<dbReference type="AlphaFoldDB" id="W0SKF4"/>
<dbReference type="KEGG" id="shd:SUTH_03612"/>
<dbReference type="PANTHER" id="PTHR38693">
    <property type="entry name" value="UBIQUINONE BIOSYNTHESIS PROTEIN UBIJ"/>
    <property type="match status" value="1"/>
</dbReference>
<keyword evidence="4" id="KW-1185">Reference proteome</keyword>
<organism evidence="3 4">
    <name type="scientific">Sulfuritalea hydrogenivorans sk43H</name>
    <dbReference type="NCBI Taxonomy" id="1223802"/>
    <lineage>
        <taxon>Bacteria</taxon>
        <taxon>Pseudomonadati</taxon>
        <taxon>Pseudomonadota</taxon>
        <taxon>Betaproteobacteria</taxon>
        <taxon>Nitrosomonadales</taxon>
        <taxon>Sterolibacteriaceae</taxon>
        <taxon>Sulfuritalea</taxon>
    </lineage>
</organism>